<comment type="similarity">
    <text evidence="1 8">Belongs to the SELO family.</text>
</comment>
<comment type="cofactor">
    <cofactor evidence="8">
        <name>Mg(2+)</name>
        <dbReference type="ChEBI" id="CHEBI:18420"/>
    </cofactor>
    <cofactor evidence="8">
        <name>Mn(2+)</name>
        <dbReference type="ChEBI" id="CHEBI:29035"/>
    </cofactor>
</comment>
<feature type="binding site" evidence="8">
    <location>
        <position position="115"/>
    </location>
    <ligand>
        <name>ATP</name>
        <dbReference type="ChEBI" id="CHEBI:30616"/>
    </ligand>
</feature>
<dbReference type="EMBL" id="CP027806">
    <property type="protein sequence ID" value="AXJ01207.1"/>
    <property type="molecule type" value="Genomic_DNA"/>
</dbReference>
<organism evidence="9 10">
    <name type="scientific">Cyclonatronum proteinivorum</name>
    <dbReference type="NCBI Taxonomy" id="1457365"/>
    <lineage>
        <taxon>Bacteria</taxon>
        <taxon>Pseudomonadati</taxon>
        <taxon>Balneolota</taxon>
        <taxon>Balneolia</taxon>
        <taxon>Balneolales</taxon>
        <taxon>Cyclonatronaceae</taxon>
        <taxon>Cyclonatronum</taxon>
    </lineage>
</organism>
<comment type="catalytic activity">
    <reaction evidence="8">
        <text>L-threonyl-[protein] + ATP = 3-O-(5'-adenylyl)-L-threonyl-[protein] + diphosphate</text>
        <dbReference type="Rhea" id="RHEA:54292"/>
        <dbReference type="Rhea" id="RHEA-COMP:11060"/>
        <dbReference type="Rhea" id="RHEA-COMP:13847"/>
        <dbReference type="ChEBI" id="CHEBI:30013"/>
        <dbReference type="ChEBI" id="CHEBI:30616"/>
        <dbReference type="ChEBI" id="CHEBI:33019"/>
        <dbReference type="ChEBI" id="CHEBI:138113"/>
        <dbReference type="EC" id="2.7.7.108"/>
    </reaction>
</comment>
<sequence>MPNKTEITGWNLQHTYQNLHPMMFSKVSPQHAEAPKLRLFNETLAAELGLDVPEQSAQSLAELFSGNALPEQASPIAQAYAGHQFGQFTMLGDGRALLWGEQTLTDGSLKDMQFKGSGRTPYSRGGDGRATLYSMLREYLISEAMNALGIPSSRSLAVVETGEQVYRTRMNKGAVLTRVSDSHIRVGTFEYARRFLPPEALTSLLEYTINRHYPDLAESENPAVALLERVLQKQAELIAQWMSCGFIHGVMNTDNMTLSAETIDYGPCAFMNAFNPKKAFSSIDAGRRYSWGNQPGIAQWNLSVLAGALLPLIHEDQDEAVKIAKAVLESFEDRFQSAWYGLLSKKLGFAGDVTEYDRSLADDLLRLMQQQEADFTNTFLFLETESAWLEGIPSGSAFDALHQKIRERQEQNPGGRDEAIRLMAAQNPFIIPRNHQVERALTEAAFKDDYSFFNKLLHELQEPYRRTSEADHNLRKELTMPPEGGDGDYRTFCGT</sequence>
<comment type="catalytic activity">
    <reaction evidence="8">
        <text>L-tyrosyl-[protein] + UTP = O-(5'-uridylyl)-L-tyrosyl-[protein] + diphosphate</text>
        <dbReference type="Rhea" id="RHEA:83887"/>
        <dbReference type="Rhea" id="RHEA-COMP:10136"/>
        <dbReference type="Rhea" id="RHEA-COMP:20238"/>
        <dbReference type="ChEBI" id="CHEBI:33019"/>
        <dbReference type="ChEBI" id="CHEBI:46398"/>
        <dbReference type="ChEBI" id="CHEBI:46858"/>
        <dbReference type="ChEBI" id="CHEBI:90602"/>
    </reaction>
</comment>
<comment type="catalytic activity">
    <reaction evidence="8">
        <text>L-seryl-[protein] + ATP = 3-O-(5'-adenylyl)-L-seryl-[protein] + diphosphate</text>
        <dbReference type="Rhea" id="RHEA:58120"/>
        <dbReference type="Rhea" id="RHEA-COMP:9863"/>
        <dbReference type="Rhea" id="RHEA-COMP:15073"/>
        <dbReference type="ChEBI" id="CHEBI:29999"/>
        <dbReference type="ChEBI" id="CHEBI:30616"/>
        <dbReference type="ChEBI" id="CHEBI:33019"/>
        <dbReference type="ChEBI" id="CHEBI:142516"/>
        <dbReference type="EC" id="2.7.7.108"/>
    </reaction>
</comment>
<comment type="function">
    <text evidence="8">Nucleotidyltransferase involved in the post-translational modification of proteins. It can catalyze the addition of adenosine monophosphate (AMP) or uridine monophosphate (UMP) to a protein, resulting in modifications known as AMPylation and UMPylation.</text>
</comment>
<comment type="catalytic activity">
    <reaction evidence="8">
        <text>L-seryl-[protein] + UTP = O-(5'-uridylyl)-L-seryl-[protein] + diphosphate</text>
        <dbReference type="Rhea" id="RHEA:64604"/>
        <dbReference type="Rhea" id="RHEA-COMP:9863"/>
        <dbReference type="Rhea" id="RHEA-COMP:16635"/>
        <dbReference type="ChEBI" id="CHEBI:29999"/>
        <dbReference type="ChEBI" id="CHEBI:33019"/>
        <dbReference type="ChEBI" id="CHEBI:46398"/>
        <dbReference type="ChEBI" id="CHEBI:156051"/>
    </reaction>
</comment>
<dbReference type="NCBIfam" id="NF000658">
    <property type="entry name" value="PRK00029.1"/>
    <property type="match status" value="1"/>
</dbReference>
<keyword evidence="6 8" id="KW-0067">ATP-binding</keyword>
<dbReference type="RefSeq" id="WP_114984430.1">
    <property type="nucleotide sequence ID" value="NZ_CP027806.1"/>
</dbReference>
<dbReference type="PANTHER" id="PTHR12153">
    <property type="entry name" value="SELENOPROTEIN O"/>
    <property type="match status" value="1"/>
</dbReference>
<feature type="binding site" evidence="8">
    <location>
        <position position="264"/>
    </location>
    <ligand>
        <name>Mg(2+)</name>
        <dbReference type="ChEBI" id="CHEBI:18420"/>
    </ligand>
</feature>
<reference evidence="9 10" key="1">
    <citation type="submission" date="2018-03" db="EMBL/GenBank/DDBJ databases">
        <title>Phenotypic and genomic properties of Cyclonatronum proteinivorum gen. nov., sp. nov., a haloalkaliphilic bacteroidete from soda lakes possessing Na+-translocating rhodopsin.</title>
        <authorList>
            <person name="Toshchakov S.V."/>
            <person name="Korzhenkov A."/>
            <person name="Samarov N.I."/>
            <person name="Kublanov I.V."/>
            <person name="Muntyan M.S."/>
            <person name="Sorokin D.Y."/>
        </authorList>
    </citation>
    <scope>NUCLEOTIDE SEQUENCE [LARGE SCALE GENOMIC DNA]</scope>
    <source>
        <strain evidence="9 10">Omega</strain>
    </source>
</reference>
<evidence type="ECO:0000313" key="9">
    <source>
        <dbReference type="EMBL" id="AXJ01207.1"/>
    </source>
</evidence>
<dbReference type="AlphaFoldDB" id="A0A345UL55"/>
<dbReference type="GO" id="GO:0005524">
    <property type="term" value="F:ATP binding"/>
    <property type="evidence" value="ECO:0007669"/>
    <property type="project" value="UniProtKB-UniRule"/>
</dbReference>
<gene>
    <name evidence="8" type="primary">ydiU</name>
    <name evidence="8" type="synonym">selO</name>
    <name evidence="9" type="ORF">CYPRO_1957</name>
</gene>
<dbReference type="OrthoDB" id="9773505at2"/>
<dbReference type="InterPro" id="IPR003846">
    <property type="entry name" value="SelO"/>
</dbReference>
<evidence type="ECO:0000256" key="8">
    <source>
        <dbReference type="HAMAP-Rule" id="MF_00692"/>
    </source>
</evidence>
<evidence type="ECO:0000256" key="3">
    <source>
        <dbReference type="ARBA" id="ARBA00022695"/>
    </source>
</evidence>
<feature type="binding site" evidence="8">
    <location>
        <position position="94"/>
    </location>
    <ligand>
        <name>ATP</name>
        <dbReference type="ChEBI" id="CHEBI:30616"/>
    </ligand>
</feature>
<dbReference type="GO" id="GO:0000287">
    <property type="term" value="F:magnesium ion binding"/>
    <property type="evidence" value="ECO:0007669"/>
    <property type="project" value="UniProtKB-UniRule"/>
</dbReference>
<feature type="binding site" evidence="8">
    <location>
        <position position="255"/>
    </location>
    <ligand>
        <name>Mg(2+)</name>
        <dbReference type="ChEBI" id="CHEBI:18420"/>
    </ligand>
</feature>
<protein>
    <recommendedName>
        <fullName evidence="8">Protein nucleotidyltransferase YdiU</fullName>
        <ecNumber evidence="8">2.7.7.-</ecNumber>
    </recommendedName>
    <alternativeName>
        <fullName evidence="8">Protein adenylyltransferase YdiU</fullName>
        <ecNumber evidence="8">2.7.7.108</ecNumber>
    </alternativeName>
    <alternativeName>
        <fullName evidence="8">Protein uridylyltransferase YdiU</fullName>
        <ecNumber evidence="8">2.7.7.-</ecNumber>
    </alternativeName>
</protein>
<evidence type="ECO:0000256" key="4">
    <source>
        <dbReference type="ARBA" id="ARBA00022723"/>
    </source>
</evidence>
<dbReference type="Proteomes" id="UP000254808">
    <property type="component" value="Chromosome"/>
</dbReference>
<keyword evidence="5 8" id="KW-0547">Nucleotide-binding</keyword>
<feature type="binding site" evidence="8">
    <location>
        <position position="185"/>
    </location>
    <ligand>
        <name>ATP</name>
        <dbReference type="ChEBI" id="CHEBI:30616"/>
    </ligand>
</feature>
<dbReference type="EC" id="2.7.7.-" evidence="8"/>
<keyword evidence="7 8" id="KW-0460">Magnesium</keyword>
<keyword evidence="3 8" id="KW-0548">Nucleotidyltransferase</keyword>
<dbReference type="KEGG" id="cprv:CYPRO_1957"/>
<feature type="binding site" evidence="8">
    <location>
        <position position="95"/>
    </location>
    <ligand>
        <name>ATP</name>
        <dbReference type="ChEBI" id="CHEBI:30616"/>
    </ligand>
</feature>
<dbReference type="PANTHER" id="PTHR12153:SF15">
    <property type="entry name" value="PROTEIN ADENYLYLTRANSFERASE SELO, MITOCHONDRIAL"/>
    <property type="match status" value="1"/>
</dbReference>
<comment type="catalytic activity">
    <reaction evidence="8">
        <text>L-histidyl-[protein] + UTP = N(tele)-(5'-uridylyl)-L-histidyl-[protein] + diphosphate</text>
        <dbReference type="Rhea" id="RHEA:83891"/>
        <dbReference type="Rhea" id="RHEA-COMP:9745"/>
        <dbReference type="Rhea" id="RHEA-COMP:20239"/>
        <dbReference type="ChEBI" id="CHEBI:29979"/>
        <dbReference type="ChEBI" id="CHEBI:33019"/>
        <dbReference type="ChEBI" id="CHEBI:46398"/>
        <dbReference type="ChEBI" id="CHEBI:233474"/>
    </reaction>
</comment>
<feature type="binding site" evidence="8">
    <location>
        <position position="92"/>
    </location>
    <ligand>
        <name>ATP</name>
        <dbReference type="ChEBI" id="CHEBI:30616"/>
    </ligand>
</feature>
<dbReference type="HAMAP" id="MF_00692">
    <property type="entry name" value="SelO"/>
    <property type="match status" value="1"/>
</dbReference>
<keyword evidence="8" id="KW-0464">Manganese</keyword>
<dbReference type="GO" id="GO:0070733">
    <property type="term" value="F:AMPylase activity"/>
    <property type="evidence" value="ECO:0007669"/>
    <property type="project" value="UniProtKB-EC"/>
</dbReference>
<proteinExistence type="inferred from homology"/>
<dbReference type="Pfam" id="PF02696">
    <property type="entry name" value="SelO"/>
    <property type="match status" value="1"/>
</dbReference>
<accession>A0A345UL55</accession>
<feature type="binding site" evidence="8">
    <location>
        <position position="128"/>
    </location>
    <ligand>
        <name>ATP</name>
        <dbReference type="ChEBI" id="CHEBI:30616"/>
    </ligand>
</feature>
<feature type="binding site" evidence="8">
    <location>
        <position position="178"/>
    </location>
    <ligand>
        <name>ATP</name>
        <dbReference type="ChEBI" id="CHEBI:30616"/>
    </ligand>
</feature>
<evidence type="ECO:0000256" key="7">
    <source>
        <dbReference type="ARBA" id="ARBA00022842"/>
    </source>
</evidence>
<feature type="binding site" evidence="8">
    <location>
        <position position="264"/>
    </location>
    <ligand>
        <name>ATP</name>
        <dbReference type="ChEBI" id="CHEBI:30616"/>
    </ligand>
</feature>
<keyword evidence="2 8" id="KW-0808">Transferase</keyword>
<evidence type="ECO:0000256" key="6">
    <source>
        <dbReference type="ARBA" id="ARBA00022840"/>
    </source>
</evidence>
<keyword evidence="10" id="KW-1185">Reference proteome</keyword>
<evidence type="ECO:0000256" key="1">
    <source>
        <dbReference type="ARBA" id="ARBA00009747"/>
    </source>
</evidence>
<comment type="catalytic activity">
    <reaction evidence="8">
        <text>L-tyrosyl-[protein] + ATP = O-(5'-adenylyl)-L-tyrosyl-[protein] + diphosphate</text>
        <dbReference type="Rhea" id="RHEA:54288"/>
        <dbReference type="Rhea" id="RHEA-COMP:10136"/>
        <dbReference type="Rhea" id="RHEA-COMP:13846"/>
        <dbReference type="ChEBI" id="CHEBI:30616"/>
        <dbReference type="ChEBI" id="CHEBI:33019"/>
        <dbReference type="ChEBI" id="CHEBI:46858"/>
        <dbReference type="ChEBI" id="CHEBI:83624"/>
        <dbReference type="EC" id="2.7.7.108"/>
    </reaction>
</comment>
<evidence type="ECO:0000256" key="5">
    <source>
        <dbReference type="ARBA" id="ARBA00022741"/>
    </source>
</evidence>
<feature type="binding site" evidence="8">
    <location>
        <position position="127"/>
    </location>
    <ligand>
        <name>ATP</name>
        <dbReference type="ChEBI" id="CHEBI:30616"/>
    </ligand>
</feature>
<evidence type="ECO:0000313" key="10">
    <source>
        <dbReference type="Proteomes" id="UP000254808"/>
    </source>
</evidence>
<feature type="active site" description="Proton acceptor" evidence="8">
    <location>
        <position position="254"/>
    </location>
</feature>
<evidence type="ECO:0000256" key="2">
    <source>
        <dbReference type="ARBA" id="ARBA00022679"/>
    </source>
</evidence>
<name>A0A345UL55_9BACT</name>
<dbReference type="EC" id="2.7.7.108" evidence="8"/>
<dbReference type="GO" id="GO:0030145">
    <property type="term" value="F:manganese ion binding"/>
    <property type="evidence" value="ECO:0007669"/>
    <property type="project" value="UniProtKB-UniRule"/>
</dbReference>
<keyword evidence="4 8" id="KW-0479">Metal-binding</keyword>